<proteinExistence type="predicted"/>
<keyword evidence="2" id="KW-1185">Reference proteome</keyword>
<dbReference type="Proteomes" id="UP001162836">
    <property type="component" value="Unassembled WGS sequence"/>
</dbReference>
<comment type="caution">
    <text evidence="1">The sequence shown here is derived from an EMBL/GenBank/DDBJ whole genome shotgun (WGS) entry which is preliminary data.</text>
</comment>
<evidence type="ECO:0008006" key="3">
    <source>
        <dbReference type="Google" id="ProtNLM"/>
    </source>
</evidence>
<sequence>MKIKRLTLVTGDEYEQVESIKAVPTWIKENVPDDFIGVKSDTFTVFINASMIVSIELDEETKLQVISS</sequence>
<protein>
    <recommendedName>
        <fullName evidence="3">Phage protein</fullName>
    </recommendedName>
</protein>
<organism evidence="1 2">
    <name type="scientific">Neobacillus sedimentimangrovi</name>
    <dbReference type="NCBI Taxonomy" id="2699460"/>
    <lineage>
        <taxon>Bacteria</taxon>
        <taxon>Bacillati</taxon>
        <taxon>Bacillota</taxon>
        <taxon>Bacilli</taxon>
        <taxon>Bacillales</taxon>
        <taxon>Bacillaceae</taxon>
        <taxon>Neobacillus</taxon>
    </lineage>
</organism>
<name>A0ABS8QG38_9BACI</name>
<gene>
    <name evidence="1" type="ORF">LRS37_04475</name>
</gene>
<dbReference type="RefSeq" id="WP_231314329.1">
    <property type="nucleotide sequence ID" value="NZ_JAJODE010000008.1"/>
</dbReference>
<accession>A0ABS8QG38</accession>
<evidence type="ECO:0000313" key="1">
    <source>
        <dbReference type="EMBL" id="MCD4838136.1"/>
    </source>
</evidence>
<evidence type="ECO:0000313" key="2">
    <source>
        <dbReference type="Proteomes" id="UP001162836"/>
    </source>
</evidence>
<dbReference type="EMBL" id="JAJODE010000008">
    <property type="protein sequence ID" value="MCD4838136.1"/>
    <property type="molecule type" value="Genomic_DNA"/>
</dbReference>
<reference evidence="1 2" key="1">
    <citation type="journal article" date="2023" name="Antonie Van Leeuwenhoek">
        <title>Unveiling the genomic potential of a novel thermostable glycoside hydrolases producing Neobacillus sedimentimangrovi UE25.</title>
        <authorList>
            <person name="Ejaz U."/>
            <person name="Saleem F."/>
            <person name="Rashid R."/>
            <person name="Hasan K.A."/>
            <person name="Syed M.N."/>
            <person name="Sohail M."/>
        </authorList>
    </citation>
    <scope>NUCLEOTIDE SEQUENCE [LARGE SCALE GENOMIC DNA]</scope>
    <source>
        <strain evidence="1 2">UE25</strain>
    </source>
</reference>